<comment type="caution">
    <text evidence="2">The sequence shown here is derived from an EMBL/GenBank/DDBJ whole genome shotgun (WGS) entry which is preliminary data.</text>
</comment>
<accession>A0ABY2WH31</accession>
<reference evidence="2 3" key="1">
    <citation type="submission" date="2019-05" db="EMBL/GenBank/DDBJ databases">
        <title>Flagellimonas sp. AsT0115, sp. nov., isolated from a marine red algae, Asparagopsis taxiformis.</title>
        <authorList>
            <person name="Kim J."/>
            <person name="Jeong S.E."/>
            <person name="Jeon C.O."/>
        </authorList>
    </citation>
    <scope>NUCLEOTIDE SEQUENCE [LARGE SCALE GENOMIC DNA]</scope>
    <source>
        <strain evidence="2 3">AsT0115</strain>
    </source>
</reference>
<dbReference type="InterPro" id="IPR001509">
    <property type="entry name" value="Epimerase_deHydtase"/>
</dbReference>
<dbReference type="SUPFAM" id="SSF51735">
    <property type="entry name" value="NAD(P)-binding Rossmann-fold domains"/>
    <property type="match status" value="1"/>
</dbReference>
<dbReference type="EMBL" id="VCNI01000004">
    <property type="protein sequence ID" value="TMU50698.1"/>
    <property type="molecule type" value="Genomic_DNA"/>
</dbReference>
<evidence type="ECO:0000313" key="2">
    <source>
        <dbReference type="EMBL" id="TMU50698.1"/>
    </source>
</evidence>
<evidence type="ECO:0000259" key="1">
    <source>
        <dbReference type="Pfam" id="PF01370"/>
    </source>
</evidence>
<dbReference type="InterPro" id="IPR036291">
    <property type="entry name" value="NAD(P)-bd_dom_sf"/>
</dbReference>
<proteinExistence type="predicted"/>
<gene>
    <name evidence="2" type="ORF">FGG15_18025</name>
</gene>
<dbReference type="Proteomes" id="UP000751614">
    <property type="component" value="Unassembled WGS sequence"/>
</dbReference>
<feature type="domain" description="NAD-dependent epimerase/dehydratase" evidence="1">
    <location>
        <begin position="37"/>
        <end position="203"/>
    </location>
</feature>
<keyword evidence="3" id="KW-1185">Reference proteome</keyword>
<evidence type="ECO:0000313" key="3">
    <source>
        <dbReference type="Proteomes" id="UP000751614"/>
    </source>
</evidence>
<dbReference type="Gene3D" id="3.40.50.720">
    <property type="entry name" value="NAD(P)-binding Rossmann-like Domain"/>
    <property type="match status" value="1"/>
</dbReference>
<dbReference type="Pfam" id="PF01370">
    <property type="entry name" value="Epimerase"/>
    <property type="match status" value="1"/>
</dbReference>
<dbReference type="RefSeq" id="WP_138838957.1">
    <property type="nucleotide sequence ID" value="NZ_VCNI01000004.1"/>
</dbReference>
<name>A0ABY2WH31_9FLAO</name>
<protein>
    <submittedName>
        <fullName evidence="2">NAD(P)-dependent oxidoreductase</fullName>
    </submittedName>
</protein>
<organism evidence="2 3">
    <name type="scientific">Flagellimonas algicola</name>
    <dbReference type="NCBI Taxonomy" id="2583815"/>
    <lineage>
        <taxon>Bacteria</taxon>
        <taxon>Pseudomonadati</taxon>
        <taxon>Bacteroidota</taxon>
        <taxon>Flavobacteriia</taxon>
        <taxon>Flavobacteriales</taxon>
        <taxon>Flavobacteriaceae</taxon>
        <taxon>Flagellimonas</taxon>
    </lineage>
</organism>
<sequence length="345" mass="38315">MENYPEFFLDEHQLEEALSRPSTKLIQFMQKLEGDFLMLGVAGKMGVSLARMAKRACDQAGVQKKIIGVSRFSSPEQQSFLEESGVNTIKGDLLDIDFVNSLPDVKNVVYLAGMKFGTEGNESFTWAMNSFLPGLIVEKFKKSRIVAFSTGCVYPLVEIESGGSDESDKPLPIGEYAQSCLGRERLFEYGSLKNGTNIVIIRLNYAVEMRYGVLVDIATKVKNHQTIDLSMGYANVIWQGDANDMILRSLELCASPANHLNVSGRETISVAKVARQFGEIMGKEVVFTGKEEDSALLVNVSKSHSIFGSPTVNLDKLIEWTANWVDKNKRLLGKATHFEVRDGKY</sequence>